<dbReference type="AlphaFoldDB" id="A0A1V9X5A2"/>
<evidence type="ECO:0000313" key="5">
    <source>
        <dbReference type="Proteomes" id="UP000192247"/>
    </source>
</evidence>
<dbReference type="InterPro" id="IPR001314">
    <property type="entry name" value="Peptidase_S1A"/>
</dbReference>
<dbReference type="STRING" id="418985.A0A1V9X5A2"/>
<dbReference type="GO" id="GO:0006508">
    <property type="term" value="P:proteolysis"/>
    <property type="evidence" value="ECO:0007669"/>
    <property type="project" value="InterPro"/>
</dbReference>
<feature type="domain" description="Peptidase S1" evidence="3">
    <location>
        <begin position="35"/>
        <end position="289"/>
    </location>
</feature>
<comment type="caution">
    <text evidence="4">The sequence shown here is derived from an EMBL/GenBank/DDBJ whole genome shotgun (WGS) entry which is preliminary data.</text>
</comment>
<evidence type="ECO:0000259" key="3">
    <source>
        <dbReference type="PROSITE" id="PS50240"/>
    </source>
</evidence>
<dbReference type="PANTHER" id="PTHR24250:SF27">
    <property type="entry name" value="ELASTASE 2 LIKE"/>
    <property type="match status" value="1"/>
</dbReference>
<evidence type="ECO:0000256" key="2">
    <source>
        <dbReference type="SAM" id="SignalP"/>
    </source>
</evidence>
<dbReference type="EMBL" id="MNPL01023556">
    <property type="protein sequence ID" value="OQR68677.1"/>
    <property type="molecule type" value="Genomic_DNA"/>
</dbReference>
<evidence type="ECO:0000313" key="4">
    <source>
        <dbReference type="EMBL" id="OQR68677.1"/>
    </source>
</evidence>
<keyword evidence="1" id="KW-1015">Disulfide bond</keyword>
<feature type="chain" id="PRO_5013184372" evidence="2">
    <location>
        <begin position="23"/>
        <end position="294"/>
    </location>
</feature>
<dbReference type="SUPFAM" id="SSF50494">
    <property type="entry name" value="Trypsin-like serine proteases"/>
    <property type="match status" value="1"/>
</dbReference>
<dbReference type="InterPro" id="IPR009003">
    <property type="entry name" value="Peptidase_S1_PA"/>
</dbReference>
<dbReference type="SMART" id="SM00020">
    <property type="entry name" value="Tryp_SPc"/>
    <property type="match status" value="1"/>
</dbReference>
<dbReference type="InterPro" id="IPR043504">
    <property type="entry name" value="Peptidase_S1_PA_chymotrypsin"/>
</dbReference>
<dbReference type="InParanoid" id="A0A1V9X5A2"/>
<keyword evidence="2" id="KW-0732">Signal</keyword>
<gene>
    <name evidence="4" type="ORF">BIW11_12755</name>
</gene>
<feature type="signal peptide" evidence="2">
    <location>
        <begin position="1"/>
        <end position="22"/>
    </location>
</feature>
<name>A0A1V9X5A2_9ACAR</name>
<dbReference type="PANTHER" id="PTHR24250">
    <property type="entry name" value="CHYMOTRYPSIN-RELATED"/>
    <property type="match status" value="1"/>
</dbReference>
<reference evidence="4 5" key="1">
    <citation type="journal article" date="2017" name="Gigascience">
        <title>Draft genome of the honey bee ectoparasitic mite, Tropilaelaps mercedesae, is shaped by the parasitic life history.</title>
        <authorList>
            <person name="Dong X."/>
            <person name="Armstrong S.D."/>
            <person name="Xia D."/>
            <person name="Makepeace B.L."/>
            <person name="Darby A.C."/>
            <person name="Kadowaki T."/>
        </authorList>
    </citation>
    <scope>NUCLEOTIDE SEQUENCE [LARGE SCALE GENOMIC DNA]</scope>
    <source>
        <strain evidence="4">Wuxi-XJTLU</strain>
    </source>
</reference>
<proteinExistence type="predicted"/>
<dbReference type="InterPro" id="IPR001254">
    <property type="entry name" value="Trypsin_dom"/>
</dbReference>
<dbReference type="Gene3D" id="2.40.10.10">
    <property type="entry name" value="Trypsin-like serine proteases"/>
    <property type="match status" value="1"/>
</dbReference>
<accession>A0A1V9X5A2</accession>
<organism evidence="4 5">
    <name type="scientific">Tropilaelaps mercedesae</name>
    <dbReference type="NCBI Taxonomy" id="418985"/>
    <lineage>
        <taxon>Eukaryota</taxon>
        <taxon>Metazoa</taxon>
        <taxon>Ecdysozoa</taxon>
        <taxon>Arthropoda</taxon>
        <taxon>Chelicerata</taxon>
        <taxon>Arachnida</taxon>
        <taxon>Acari</taxon>
        <taxon>Parasitiformes</taxon>
        <taxon>Mesostigmata</taxon>
        <taxon>Gamasina</taxon>
        <taxon>Dermanyssoidea</taxon>
        <taxon>Laelapidae</taxon>
        <taxon>Tropilaelaps</taxon>
    </lineage>
</organism>
<evidence type="ECO:0000256" key="1">
    <source>
        <dbReference type="ARBA" id="ARBA00023157"/>
    </source>
</evidence>
<dbReference type="OrthoDB" id="6428296at2759"/>
<dbReference type="CDD" id="cd00190">
    <property type="entry name" value="Tryp_SPc"/>
    <property type="match status" value="1"/>
</dbReference>
<dbReference type="Proteomes" id="UP000192247">
    <property type="component" value="Unassembled WGS sequence"/>
</dbReference>
<protein>
    <submittedName>
        <fullName evidence="4">Chymotrypsin elastase family member 3B-like</fullName>
    </submittedName>
</protein>
<dbReference type="GO" id="GO:0004252">
    <property type="term" value="F:serine-type endopeptidase activity"/>
    <property type="evidence" value="ECO:0007669"/>
    <property type="project" value="InterPro"/>
</dbReference>
<sequence>MKCLIVAVCFTLLGTHSHAVFGQVPCGNASTNVYDIGSDKAAPLQFPWTVSLQMFNSTTNSWKHICSGSIIDRCWVFTAARCLDTRFTNGNLRVVVGEQDLSNSEESAATQTIVRSRDIVIHPMWSMDLLDYDYGLIQLPNQLDFSGSHSHLGPICLPTADQAKLFENMDCMISGRGLGRNSGNTTDQPDVFQKLPVHIQSFLECKKAWISNALDDRRLTSRHICVSPKRDEGTGFCRNDLGGPLQCQFDDHYVLAGVASFPRQFDPSQHPAVYARIGEVLSWISRVKAIRTRT</sequence>
<dbReference type="PRINTS" id="PR00722">
    <property type="entry name" value="CHYMOTRYPSIN"/>
</dbReference>
<dbReference type="FunFam" id="2.40.10.10:FF:000068">
    <property type="entry name" value="transmembrane protease serine 2"/>
    <property type="match status" value="1"/>
</dbReference>
<keyword evidence="5" id="KW-1185">Reference proteome</keyword>
<dbReference type="Pfam" id="PF00089">
    <property type="entry name" value="Trypsin"/>
    <property type="match status" value="1"/>
</dbReference>
<dbReference type="PROSITE" id="PS50240">
    <property type="entry name" value="TRYPSIN_DOM"/>
    <property type="match status" value="1"/>
</dbReference>